<keyword evidence="3" id="KW-1185">Reference proteome</keyword>
<gene>
    <name evidence="2" type="ORF">AJGP001_08470</name>
</gene>
<sequence length="113" mass="13383">MEHTMGLYDEYVESIIERKKKVEVRLNDEKRRKIKIGDTIKFIKIPNQNEVIRVVVLELKSYPTFQAMYEDVPFSDFDCEEWTMEEMIKGTFDIYSVEQEQAWGALAIGIKLI</sequence>
<feature type="domain" description="ASCH" evidence="1">
    <location>
        <begin position="5"/>
        <end position="113"/>
    </location>
</feature>
<dbReference type="RefSeq" id="WP_071153362.1">
    <property type="nucleotide sequence ID" value="NZ_CP019401.1"/>
</dbReference>
<proteinExistence type="predicted"/>
<name>A0ABM6IRU0_9BACL</name>
<evidence type="ECO:0000313" key="2">
    <source>
        <dbReference type="EMBL" id="AQU79297.1"/>
    </source>
</evidence>
<dbReference type="Gene3D" id="2.30.130.30">
    <property type="entry name" value="Hypothetical protein"/>
    <property type="match status" value="1"/>
</dbReference>
<dbReference type="InterPro" id="IPR007374">
    <property type="entry name" value="ASCH_domain"/>
</dbReference>
<dbReference type="SUPFAM" id="SSF88697">
    <property type="entry name" value="PUA domain-like"/>
    <property type="match status" value="1"/>
</dbReference>
<accession>A0ABM6IRU0</accession>
<protein>
    <recommendedName>
        <fullName evidence="1">ASCH domain-containing protein</fullName>
    </recommendedName>
</protein>
<dbReference type="InterPro" id="IPR015947">
    <property type="entry name" value="PUA-like_sf"/>
</dbReference>
<dbReference type="PIRSF" id="PIRSF016134">
    <property type="entry name" value="UCP016134"/>
    <property type="match status" value="1"/>
</dbReference>
<dbReference type="Proteomes" id="UP000189661">
    <property type="component" value="Chromosome"/>
</dbReference>
<evidence type="ECO:0000313" key="3">
    <source>
        <dbReference type="Proteomes" id="UP000189661"/>
    </source>
</evidence>
<dbReference type="EMBL" id="CP019401">
    <property type="protein sequence ID" value="AQU79297.1"/>
    <property type="molecule type" value="Genomic_DNA"/>
</dbReference>
<dbReference type="InterPro" id="IPR016645">
    <property type="entry name" value="UCP016134"/>
</dbReference>
<dbReference type="SMART" id="SM01022">
    <property type="entry name" value="ASCH"/>
    <property type="match status" value="1"/>
</dbReference>
<dbReference type="CDD" id="cd06555">
    <property type="entry name" value="ASCH_PF0470_like"/>
    <property type="match status" value="1"/>
</dbReference>
<dbReference type="Pfam" id="PF04266">
    <property type="entry name" value="ASCH"/>
    <property type="match status" value="1"/>
</dbReference>
<organism evidence="2 3">
    <name type="scientific">Planococcus faecalis</name>
    <dbReference type="NCBI Taxonomy" id="1598147"/>
    <lineage>
        <taxon>Bacteria</taxon>
        <taxon>Bacillati</taxon>
        <taxon>Bacillota</taxon>
        <taxon>Bacilli</taxon>
        <taxon>Bacillales</taxon>
        <taxon>Caryophanaceae</taxon>
        <taxon>Planococcus</taxon>
    </lineage>
</organism>
<reference evidence="2 3" key="1">
    <citation type="submission" date="2017-01" db="EMBL/GenBank/DDBJ databases">
        <title>Planococcus faecalis genome complete sequence.</title>
        <authorList>
            <person name="Lee P.C."/>
        </authorList>
    </citation>
    <scope>NUCLEOTIDE SEQUENCE [LARGE SCALE GENOMIC DNA]</scope>
    <source>
        <strain evidence="2 3">AJ003</strain>
    </source>
</reference>
<evidence type="ECO:0000259" key="1">
    <source>
        <dbReference type="SMART" id="SM01022"/>
    </source>
</evidence>